<dbReference type="Pfam" id="PF01614">
    <property type="entry name" value="IclR_C"/>
    <property type="match status" value="1"/>
</dbReference>
<dbReference type="PANTHER" id="PTHR30136">
    <property type="entry name" value="HELIX-TURN-HELIX TRANSCRIPTIONAL REGULATOR, ICLR FAMILY"/>
    <property type="match status" value="1"/>
</dbReference>
<dbReference type="InterPro" id="IPR029016">
    <property type="entry name" value="GAF-like_dom_sf"/>
</dbReference>
<keyword evidence="3 10" id="KW-0238">DNA-binding</keyword>
<dbReference type="PROSITE" id="PS51077">
    <property type="entry name" value="HTH_ICLR"/>
    <property type="match status" value="1"/>
</dbReference>
<dbReference type="RefSeq" id="WP_021593045.1">
    <property type="nucleotide sequence ID" value="NZ_CP083237.1"/>
</dbReference>
<organism evidence="10 11">
    <name type="scientific">Actinomadura madurae</name>
    <dbReference type="NCBI Taxonomy" id="1993"/>
    <lineage>
        <taxon>Bacteria</taxon>
        <taxon>Bacillati</taxon>
        <taxon>Actinomycetota</taxon>
        <taxon>Actinomycetes</taxon>
        <taxon>Streptosporangiales</taxon>
        <taxon>Thermomonosporaceae</taxon>
        <taxon>Actinomadura</taxon>
    </lineage>
</organism>
<dbReference type="InterPro" id="IPR050707">
    <property type="entry name" value="HTH_MetabolicPath_Reg"/>
</dbReference>
<evidence type="ECO:0000256" key="4">
    <source>
        <dbReference type="ARBA" id="ARBA00023163"/>
    </source>
</evidence>
<dbReference type="SUPFAM" id="SSF55781">
    <property type="entry name" value="GAF domain-like"/>
    <property type="match status" value="1"/>
</dbReference>
<keyword evidence="1" id="KW-0319">Glycerol metabolism</keyword>
<dbReference type="InterPro" id="IPR036388">
    <property type="entry name" value="WH-like_DNA-bd_sf"/>
</dbReference>
<keyword evidence="4" id="KW-0804">Transcription</keyword>
<dbReference type="Gene3D" id="1.10.10.10">
    <property type="entry name" value="Winged helix-like DNA-binding domain superfamily/Winged helix DNA-binding domain"/>
    <property type="match status" value="1"/>
</dbReference>
<dbReference type="EMBL" id="FOVH01000001">
    <property type="protein sequence ID" value="SFN32687.1"/>
    <property type="molecule type" value="Genomic_DNA"/>
</dbReference>
<dbReference type="AlphaFoldDB" id="A0A1I4Y3S8"/>
<dbReference type="GeneID" id="99657009"/>
<dbReference type="SMART" id="SM00346">
    <property type="entry name" value="HTH_ICLR"/>
    <property type="match status" value="1"/>
</dbReference>
<reference evidence="10 11" key="1">
    <citation type="submission" date="2016-10" db="EMBL/GenBank/DDBJ databases">
        <authorList>
            <person name="de Groot N.N."/>
        </authorList>
    </citation>
    <scope>NUCLEOTIDE SEQUENCE [LARGE SCALE GENOMIC DNA]</scope>
    <source>
        <strain evidence="10 11">DSM 43067</strain>
    </source>
</reference>
<dbReference type="InterPro" id="IPR005471">
    <property type="entry name" value="Tscrpt_reg_IclR_N"/>
</dbReference>
<evidence type="ECO:0000259" key="9">
    <source>
        <dbReference type="PROSITE" id="PS51078"/>
    </source>
</evidence>
<evidence type="ECO:0000313" key="10">
    <source>
        <dbReference type="EMBL" id="SFN32687.1"/>
    </source>
</evidence>
<comment type="function">
    <text evidence="5">May be an activator protein for the gylABX operon.</text>
</comment>
<dbReference type="SUPFAM" id="SSF46785">
    <property type="entry name" value="Winged helix' DNA-binding domain"/>
    <property type="match status" value="1"/>
</dbReference>
<dbReference type="InterPro" id="IPR014757">
    <property type="entry name" value="Tscrpt_reg_IclR_C"/>
</dbReference>
<dbReference type="Pfam" id="PF09339">
    <property type="entry name" value="HTH_IclR"/>
    <property type="match status" value="1"/>
</dbReference>
<keyword evidence="2" id="KW-0805">Transcription regulation</keyword>
<dbReference type="GO" id="GO:0003677">
    <property type="term" value="F:DNA binding"/>
    <property type="evidence" value="ECO:0007669"/>
    <property type="project" value="UniProtKB-KW"/>
</dbReference>
<evidence type="ECO:0000256" key="1">
    <source>
        <dbReference type="ARBA" id="ARBA00022798"/>
    </source>
</evidence>
<feature type="domain" description="HTH iclR-type" evidence="8">
    <location>
        <begin position="6"/>
        <end position="67"/>
    </location>
</feature>
<dbReference type="Proteomes" id="UP000183413">
    <property type="component" value="Unassembled WGS sequence"/>
</dbReference>
<dbReference type="InParanoid" id="A0A1I4Y3S8"/>
<evidence type="ECO:0000256" key="2">
    <source>
        <dbReference type="ARBA" id="ARBA00023015"/>
    </source>
</evidence>
<keyword evidence="11" id="KW-1185">Reference proteome</keyword>
<dbReference type="InterPro" id="IPR036390">
    <property type="entry name" value="WH_DNA-bd_sf"/>
</dbReference>
<evidence type="ECO:0000259" key="8">
    <source>
        <dbReference type="PROSITE" id="PS51077"/>
    </source>
</evidence>
<dbReference type="OrthoDB" id="60629at2"/>
<evidence type="ECO:0000313" key="11">
    <source>
        <dbReference type="Proteomes" id="UP000183413"/>
    </source>
</evidence>
<name>A0A1I4Y3S8_9ACTN</name>
<evidence type="ECO:0000256" key="5">
    <source>
        <dbReference type="ARBA" id="ARBA00058938"/>
    </source>
</evidence>
<dbReference type="GO" id="GO:0006071">
    <property type="term" value="P:glycerol metabolic process"/>
    <property type="evidence" value="ECO:0007669"/>
    <property type="project" value="UniProtKB-KW"/>
</dbReference>
<proteinExistence type="predicted"/>
<dbReference type="STRING" id="1993.SAMN04489713_1011169"/>
<gene>
    <name evidence="10" type="ORF">SAMN04489713_1011169</name>
</gene>
<evidence type="ECO:0000256" key="3">
    <source>
        <dbReference type="ARBA" id="ARBA00023125"/>
    </source>
</evidence>
<dbReference type="eggNOG" id="COG1414">
    <property type="taxonomic scope" value="Bacteria"/>
</dbReference>
<protein>
    <recommendedName>
        <fullName evidence="6">Glycerol operon regulatory protein</fullName>
    </recommendedName>
</protein>
<sequence length="264" mass="28582">MPKERRSVLRRALRILDVFEDAADGLSLSEISRRSGVPLTTTHRIVGELHEWGALERDDSGAYRIGLRLWEAASLAPRSVGLQRVALPFMQDLFETTHRGVHLAVREQDQVVFVERFVSPEVAGDRPRVGGRYAMHATAVGLVLLAHAPLDMQEQVIGGPLARYTPHTCTSAGELRRLLAGVRRSGYAISDRQINPKYSSVAAPIHGPAGGVVAALSLILPYEEFNGPSVPHLVQASARGISRALGAPRGRTGPHSSSDMRKGG</sequence>
<dbReference type="Gene3D" id="3.30.450.40">
    <property type="match status" value="1"/>
</dbReference>
<feature type="region of interest" description="Disordered" evidence="7">
    <location>
        <begin position="244"/>
        <end position="264"/>
    </location>
</feature>
<dbReference type="PANTHER" id="PTHR30136:SF24">
    <property type="entry name" value="HTH-TYPE TRANSCRIPTIONAL REPRESSOR ALLR"/>
    <property type="match status" value="1"/>
</dbReference>
<dbReference type="PROSITE" id="PS51078">
    <property type="entry name" value="ICLR_ED"/>
    <property type="match status" value="1"/>
</dbReference>
<dbReference type="GO" id="GO:0045892">
    <property type="term" value="P:negative regulation of DNA-templated transcription"/>
    <property type="evidence" value="ECO:0007669"/>
    <property type="project" value="TreeGrafter"/>
</dbReference>
<accession>A0A1I4Y3S8</accession>
<evidence type="ECO:0000256" key="6">
    <source>
        <dbReference type="ARBA" id="ARBA00070406"/>
    </source>
</evidence>
<evidence type="ECO:0000256" key="7">
    <source>
        <dbReference type="SAM" id="MobiDB-lite"/>
    </source>
</evidence>
<feature type="domain" description="IclR-ED" evidence="9">
    <location>
        <begin position="68"/>
        <end position="247"/>
    </location>
</feature>
<dbReference type="FunFam" id="1.10.10.10:FF:000056">
    <property type="entry name" value="IclR family transcriptional regulator"/>
    <property type="match status" value="1"/>
</dbReference>
<dbReference type="GO" id="GO:0003700">
    <property type="term" value="F:DNA-binding transcription factor activity"/>
    <property type="evidence" value="ECO:0007669"/>
    <property type="project" value="TreeGrafter"/>
</dbReference>